<name>A0A0E9T9X4_ANGAN</name>
<reference evidence="2" key="2">
    <citation type="journal article" date="2015" name="Fish Shellfish Immunol.">
        <title>Early steps in the European eel (Anguilla anguilla)-Vibrio vulnificus interaction in the gills: Role of the RtxA13 toxin.</title>
        <authorList>
            <person name="Callol A."/>
            <person name="Pajuelo D."/>
            <person name="Ebbesson L."/>
            <person name="Teles M."/>
            <person name="MacKenzie S."/>
            <person name="Amaro C."/>
        </authorList>
    </citation>
    <scope>NUCLEOTIDE SEQUENCE</scope>
</reference>
<protein>
    <submittedName>
        <fullName evidence="2">Uncharacterized protein</fullName>
    </submittedName>
</protein>
<feature type="compositionally biased region" description="Low complexity" evidence="1">
    <location>
        <begin position="33"/>
        <end position="52"/>
    </location>
</feature>
<accession>A0A0E9T9X4</accession>
<proteinExistence type="predicted"/>
<reference evidence="2" key="1">
    <citation type="submission" date="2014-11" db="EMBL/GenBank/DDBJ databases">
        <authorList>
            <person name="Amaro Gonzalez C."/>
        </authorList>
    </citation>
    <scope>NUCLEOTIDE SEQUENCE</scope>
</reference>
<dbReference type="AlphaFoldDB" id="A0A0E9T9X4"/>
<evidence type="ECO:0000313" key="2">
    <source>
        <dbReference type="EMBL" id="JAH50484.1"/>
    </source>
</evidence>
<evidence type="ECO:0000256" key="1">
    <source>
        <dbReference type="SAM" id="MobiDB-lite"/>
    </source>
</evidence>
<dbReference type="EMBL" id="GBXM01058093">
    <property type="protein sequence ID" value="JAH50484.1"/>
    <property type="molecule type" value="Transcribed_RNA"/>
</dbReference>
<feature type="region of interest" description="Disordered" evidence="1">
    <location>
        <begin position="32"/>
        <end position="52"/>
    </location>
</feature>
<sequence length="52" mass="5296">MGCLAKDGCWVRSVEEGSRCAGGWAAGRGIAFRSRGPSAAPPSRCRSPGGTD</sequence>
<organism evidence="2">
    <name type="scientific">Anguilla anguilla</name>
    <name type="common">European freshwater eel</name>
    <name type="synonym">Muraena anguilla</name>
    <dbReference type="NCBI Taxonomy" id="7936"/>
    <lineage>
        <taxon>Eukaryota</taxon>
        <taxon>Metazoa</taxon>
        <taxon>Chordata</taxon>
        <taxon>Craniata</taxon>
        <taxon>Vertebrata</taxon>
        <taxon>Euteleostomi</taxon>
        <taxon>Actinopterygii</taxon>
        <taxon>Neopterygii</taxon>
        <taxon>Teleostei</taxon>
        <taxon>Anguilliformes</taxon>
        <taxon>Anguillidae</taxon>
        <taxon>Anguilla</taxon>
    </lineage>
</organism>